<dbReference type="PANTHER" id="PTHR33112:SF12">
    <property type="entry name" value="HETEROKARYON INCOMPATIBILITY DOMAIN-CONTAINING PROTEIN"/>
    <property type="match status" value="1"/>
</dbReference>
<feature type="domain" description="Heterokaryon incompatibility" evidence="2">
    <location>
        <begin position="259"/>
        <end position="408"/>
    </location>
</feature>
<dbReference type="PANTHER" id="PTHR33112">
    <property type="entry name" value="DOMAIN PROTEIN, PUTATIVE-RELATED"/>
    <property type="match status" value="1"/>
</dbReference>
<dbReference type="InterPro" id="IPR010730">
    <property type="entry name" value="HET"/>
</dbReference>
<feature type="compositionally biased region" description="Acidic residues" evidence="1">
    <location>
        <begin position="1"/>
        <end position="10"/>
    </location>
</feature>
<name>A0AAN6WC71_9PEZI</name>
<dbReference type="Pfam" id="PF06985">
    <property type="entry name" value="HET"/>
    <property type="match status" value="1"/>
</dbReference>
<dbReference type="AlphaFoldDB" id="A0AAN6WC71"/>
<evidence type="ECO:0000256" key="1">
    <source>
        <dbReference type="SAM" id="MobiDB-lite"/>
    </source>
</evidence>
<keyword evidence="4" id="KW-1185">Reference proteome</keyword>
<reference evidence="3" key="1">
    <citation type="journal article" date="2023" name="Mol. Phylogenet. Evol.">
        <title>Genome-scale phylogeny and comparative genomics of the fungal order Sordariales.</title>
        <authorList>
            <person name="Hensen N."/>
            <person name="Bonometti L."/>
            <person name="Westerberg I."/>
            <person name="Brannstrom I.O."/>
            <person name="Guillou S."/>
            <person name="Cros-Aarteil S."/>
            <person name="Calhoun S."/>
            <person name="Haridas S."/>
            <person name="Kuo A."/>
            <person name="Mondo S."/>
            <person name="Pangilinan J."/>
            <person name="Riley R."/>
            <person name="LaButti K."/>
            <person name="Andreopoulos B."/>
            <person name="Lipzen A."/>
            <person name="Chen C."/>
            <person name="Yan M."/>
            <person name="Daum C."/>
            <person name="Ng V."/>
            <person name="Clum A."/>
            <person name="Steindorff A."/>
            <person name="Ohm R.A."/>
            <person name="Martin F."/>
            <person name="Silar P."/>
            <person name="Natvig D.O."/>
            <person name="Lalanne C."/>
            <person name="Gautier V."/>
            <person name="Ament-Velasquez S.L."/>
            <person name="Kruys A."/>
            <person name="Hutchinson M.I."/>
            <person name="Powell A.J."/>
            <person name="Barry K."/>
            <person name="Miller A.N."/>
            <person name="Grigoriev I.V."/>
            <person name="Debuchy R."/>
            <person name="Gladieux P."/>
            <person name="Hiltunen Thoren M."/>
            <person name="Johannesson H."/>
        </authorList>
    </citation>
    <scope>NUCLEOTIDE SEQUENCE</scope>
    <source>
        <strain evidence="3">CBS 892.96</strain>
    </source>
</reference>
<accession>A0AAN6WC71</accession>
<evidence type="ECO:0000313" key="4">
    <source>
        <dbReference type="Proteomes" id="UP001302321"/>
    </source>
</evidence>
<comment type="caution">
    <text evidence="3">The sequence shown here is derived from an EMBL/GenBank/DDBJ whole genome shotgun (WGS) entry which is preliminary data.</text>
</comment>
<organism evidence="3 4">
    <name type="scientific">Triangularia setosa</name>
    <dbReference type="NCBI Taxonomy" id="2587417"/>
    <lineage>
        <taxon>Eukaryota</taxon>
        <taxon>Fungi</taxon>
        <taxon>Dikarya</taxon>
        <taxon>Ascomycota</taxon>
        <taxon>Pezizomycotina</taxon>
        <taxon>Sordariomycetes</taxon>
        <taxon>Sordariomycetidae</taxon>
        <taxon>Sordariales</taxon>
        <taxon>Podosporaceae</taxon>
        <taxon>Triangularia</taxon>
    </lineage>
</organism>
<protein>
    <submittedName>
        <fullName evidence="3">HET-domain-containing protein</fullName>
    </submittedName>
</protein>
<proteinExistence type="predicted"/>
<feature type="region of interest" description="Disordered" evidence="1">
    <location>
        <begin position="1"/>
        <end position="32"/>
    </location>
</feature>
<sequence length="795" mass="90284">MLAITDDDSGFDFWETASEGRSEASDDDDNGVYADRKLLPVPSHVAPRPGDRLCHVCDKLKLSPQQFVVLPGDKEWNKRNKPDKLSLDLGKVHDMKTKTYCPLCRLILQSLGGPDQVPIEVDGESVVVVMSWNTNGRRPDPSAPWNHIPEVRILRPYAQTESGMYVDGLSLFPEITLLANDSPTNSTSYFIRPIRPSMIDFSLVRKWLGYCQAYHGNKCWRNLTLKELNRSHPSKEVPDFRCIDVEHNCLVKLPQGSRYATLSYVWGQGKKFMTVKSNLRSLEKPQSLTSPEYLAQIPATIRDAIHVTKEIGMRYLWVDSLCIVQDAFETKVAAIQAMDIVYSAANLVIVAAGSEHADAGIAGVYPGTRGTSQVVEEIAPGFRLAARTRYQDALKKASYSTRAWTYQESHFALRTLIFINGCAVFRCRNNDAWEEHIFESENEVSGEGPALRSLERNDIGQYEGLMQEYSSRALSFQADVYNAFAGVSRQIKYQLNTDICHGLPTIYFDWFLLWRPLSLQSRRLLETTGQPVGPSWSWSGWVGCSWSHMWDWYNRSIERIDKGIQKRSWIVWYQRQGHDTTECERLARFNDDKDVAAESIFNIERRNFYGHRFQKRRFGSINCSRREPSKLVVASTNPPTYALDIVSHHSGSGFLQFWTLSVILRISEPTSEDTYRGPTDKRERLGIFGSSGRELGTIGVQPGWMDEHPVPEEREFILLCEARGERAEDHDSLDEEPGWRYMVMMLEWRDGNGDRHATGSTPSMYAERVAVGSIGKADWNESLGAGPSWKEVILG</sequence>
<reference evidence="3" key="2">
    <citation type="submission" date="2023-05" db="EMBL/GenBank/DDBJ databases">
        <authorList>
            <consortium name="Lawrence Berkeley National Laboratory"/>
            <person name="Steindorff A."/>
            <person name="Hensen N."/>
            <person name="Bonometti L."/>
            <person name="Westerberg I."/>
            <person name="Brannstrom I.O."/>
            <person name="Guillou S."/>
            <person name="Cros-Aarteil S."/>
            <person name="Calhoun S."/>
            <person name="Haridas S."/>
            <person name="Kuo A."/>
            <person name="Mondo S."/>
            <person name="Pangilinan J."/>
            <person name="Riley R."/>
            <person name="Labutti K."/>
            <person name="Andreopoulos B."/>
            <person name="Lipzen A."/>
            <person name="Chen C."/>
            <person name="Yanf M."/>
            <person name="Daum C."/>
            <person name="Ng V."/>
            <person name="Clum A."/>
            <person name="Ohm R."/>
            <person name="Martin F."/>
            <person name="Silar P."/>
            <person name="Natvig D."/>
            <person name="Lalanne C."/>
            <person name="Gautier V."/>
            <person name="Ament-Velasquez S.L."/>
            <person name="Kruys A."/>
            <person name="Hutchinson M.I."/>
            <person name="Powell A.J."/>
            <person name="Barry K."/>
            <person name="Miller A.N."/>
            <person name="Grigoriev I.V."/>
            <person name="Debuchy R."/>
            <person name="Gladieux P."/>
            <person name="Thoren M.H."/>
            <person name="Johannesson H."/>
        </authorList>
    </citation>
    <scope>NUCLEOTIDE SEQUENCE</scope>
    <source>
        <strain evidence="3">CBS 892.96</strain>
    </source>
</reference>
<evidence type="ECO:0000259" key="2">
    <source>
        <dbReference type="Pfam" id="PF06985"/>
    </source>
</evidence>
<dbReference type="EMBL" id="MU866130">
    <property type="protein sequence ID" value="KAK4178820.1"/>
    <property type="molecule type" value="Genomic_DNA"/>
</dbReference>
<evidence type="ECO:0000313" key="3">
    <source>
        <dbReference type="EMBL" id="KAK4178820.1"/>
    </source>
</evidence>
<gene>
    <name evidence="3" type="ORF">QBC36DRAFT_233567</name>
</gene>
<dbReference type="Proteomes" id="UP001302321">
    <property type="component" value="Unassembled WGS sequence"/>
</dbReference>